<gene>
    <name evidence="9 10" type="primary">cobD</name>
    <name evidence="10" type="ORF">DWW57_06095</name>
</gene>
<dbReference type="AlphaFoldDB" id="A0A412TUI7"/>
<keyword evidence="5 9" id="KW-0169">Cobalamin biosynthesis</keyword>
<comment type="subcellular location">
    <subcellularLocation>
        <location evidence="1 9">Cell membrane</location>
        <topology evidence="1 9">Multi-pass membrane protein</topology>
    </subcellularLocation>
</comment>
<evidence type="ECO:0000256" key="7">
    <source>
        <dbReference type="ARBA" id="ARBA00022989"/>
    </source>
</evidence>
<evidence type="ECO:0000256" key="3">
    <source>
        <dbReference type="ARBA" id="ARBA00006263"/>
    </source>
</evidence>
<dbReference type="RefSeq" id="WP_022159598.1">
    <property type="nucleotide sequence ID" value="NZ_BAABYK010000001.1"/>
</dbReference>
<dbReference type="GO" id="GO:0048472">
    <property type="term" value="F:threonine-phosphate decarboxylase activity"/>
    <property type="evidence" value="ECO:0007669"/>
    <property type="project" value="InterPro"/>
</dbReference>
<feature type="transmembrane region" description="Helical" evidence="9">
    <location>
        <begin position="161"/>
        <end position="178"/>
    </location>
</feature>
<dbReference type="NCBIfam" id="TIGR00380">
    <property type="entry name" value="cobal_cbiB"/>
    <property type="match status" value="1"/>
</dbReference>
<evidence type="ECO:0000256" key="4">
    <source>
        <dbReference type="ARBA" id="ARBA00022475"/>
    </source>
</evidence>
<dbReference type="GO" id="GO:0015420">
    <property type="term" value="F:ABC-type vitamin B12 transporter activity"/>
    <property type="evidence" value="ECO:0007669"/>
    <property type="project" value="UniProtKB-UniRule"/>
</dbReference>
<evidence type="ECO:0000256" key="1">
    <source>
        <dbReference type="ARBA" id="ARBA00004651"/>
    </source>
</evidence>
<dbReference type="Proteomes" id="UP000284243">
    <property type="component" value="Unassembled WGS sequence"/>
</dbReference>
<feature type="transmembrane region" description="Helical" evidence="9">
    <location>
        <begin position="205"/>
        <end position="223"/>
    </location>
</feature>
<comment type="similarity">
    <text evidence="3 9">Belongs to the CobD/CbiB family.</text>
</comment>
<dbReference type="GO" id="GO:0005886">
    <property type="term" value="C:plasma membrane"/>
    <property type="evidence" value="ECO:0007669"/>
    <property type="project" value="UniProtKB-SubCell"/>
</dbReference>
<evidence type="ECO:0000256" key="8">
    <source>
        <dbReference type="ARBA" id="ARBA00023136"/>
    </source>
</evidence>
<feature type="transmembrane region" description="Helical" evidence="9">
    <location>
        <begin position="78"/>
        <end position="98"/>
    </location>
</feature>
<evidence type="ECO:0000313" key="11">
    <source>
        <dbReference type="Proteomes" id="UP000284243"/>
    </source>
</evidence>
<evidence type="ECO:0000313" key="10">
    <source>
        <dbReference type="EMBL" id="RGU57532.1"/>
    </source>
</evidence>
<dbReference type="Pfam" id="PF03186">
    <property type="entry name" value="CobD_Cbib"/>
    <property type="match status" value="1"/>
</dbReference>
<dbReference type="PANTHER" id="PTHR34308:SF1">
    <property type="entry name" value="COBALAMIN BIOSYNTHESIS PROTEIN CBIB"/>
    <property type="match status" value="1"/>
</dbReference>
<dbReference type="PANTHER" id="PTHR34308">
    <property type="entry name" value="COBALAMIN BIOSYNTHESIS PROTEIN CBIB"/>
    <property type="match status" value="1"/>
</dbReference>
<evidence type="ECO:0000256" key="5">
    <source>
        <dbReference type="ARBA" id="ARBA00022573"/>
    </source>
</evidence>
<dbReference type="GO" id="GO:0009236">
    <property type="term" value="P:cobalamin biosynthetic process"/>
    <property type="evidence" value="ECO:0007669"/>
    <property type="project" value="UniProtKB-UniRule"/>
</dbReference>
<comment type="function">
    <text evidence="9">Converts cobyric acid to cobinamide by the addition of aminopropanol on the F carboxylic group.</text>
</comment>
<dbReference type="InterPro" id="IPR004485">
    <property type="entry name" value="Cobalamin_biosynth_CobD/CbiB"/>
</dbReference>
<evidence type="ECO:0000256" key="9">
    <source>
        <dbReference type="HAMAP-Rule" id="MF_00024"/>
    </source>
</evidence>
<reference evidence="10 11" key="1">
    <citation type="submission" date="2018-08" db="EMBL/GenBank/DDBJ databases">
        <title>A genome reference for cultivated species of the human gut microbiota.</title>
        <authorList>
            <person name="Zou Y."/>
            <person name="Xue W."/>
            <person name="Luo G."/>
        </authorList>
    </citation>
    <scope>NUCLEOTIDE SEQUENCE [LARGE SCALE GENOMIC DNA]</scope>
    <source>
        <strain evidence="10 11">AF16-14</strain>
    </source>
</reference>
<proteinExistence type="inferred from homology"/>
<dbReference type="UniPathway" id="UPA00148"/>
<comment type="pathway">
    <text evidence="2 9">Cofactor biosynthesis; adenosylcobalamin biosynthesis.</text>
</comment>
<keyword evidence="6 9" id="KW-0812">Transmembrane</keyword>
<sequence length="314" mass="35187">MNEVWLVILPLIAGYLLDLAFGDPRTIPHPVVGFGNMISWAERHFNCGRFRKWKGAVVALSFPLFVGMIGWGITVGTLAVGVWCFCIVASVFVFYGLANHSLIQEGREVIDILKKQGVEAGRRRLSWIVGRDTSELSPKEIYTAVLETMAENLSDGVVAPLFYYALGGFPAMMAYKMVNTLDSMIGYKDERYRQFGCMAARLDDVLNYIPARLTALFMALVAYRPGLFRFIFRYCHQHASPNSGFPESAMAGILDCRFGGAHVYHGLLVEKPYIGDNDREISYADFRIAVRVNHRVTLLTVVSIVAVYLCVFIK</sequence>
<feature type="transmembrane region" description="Helical" evidence="9">
    <location>
        <begin position="296"/>
        <end position="313"/>
    </location>
</feature>
<keyword evidence="8 9" id="KW-0472">Membrane</keyword>
<evidence type="ECO:0000256" key="2">
    <source>
        <dbReference type="ARBA" id="ARBA00004953"/>
    </source>
</evidence>
<evidence type="ECO:0000256" key="6">
    <source>
        <dbReference type="ARBA" id="ARBA00022692"/>
    </source>
</evidence>
<name>A0A412TUI7_9BACT</name>
<keyword evidence="4 9" id="KW-1003">Cell membrane</keyword>
<dbReference type="HAMAP" id="MF_00024">
    <property type="entry name" value="CobD_CbiB"/>
    <property type="match status" value="1"/>
</dbReference>
<accession>A0A412TUI7</accession>
<organism evidence="10 11">
    <name type="scientific">Odoribacter splanchnicus</name>
    <dbReference type="NCBI Taxonomy" id="28118"/>
    <lineage>
        <taxon>Bacteria</taxon>
        <taxon>Pseudomonadati</taxon>
        <taxon>Bacteroidota</taxon>
        <taxon>Bacteroidia</taxon>
        <taxon>Bacteroidales</taxon>
        <taxon>Odoribacteraceae</taxon>
        <taxon>Odoribacter</taxon>
    </lineage>
</organism>
<dbReference type="EMBL" id="QRYC01000005">
    <property type="protein sequence ID" value="RGU57532.1"/>
    <property type="molecule type" value="Genomic_DNA"/>
</dbReference>
<protein>
    <recommendedName>
        <fullName evidence="9">Cobalamin biosynthesis protein CobD</fullName>
    </recommendedName>
</protein>
<keyword evidence="7 9" id="KW-1133">Transmembrane helix</keyword>
<feature type="transmembrane region" description="Helical" evidence="9">
    <location>
        <begin position="53"/>
        <end position="71"/>
    </location>
</feature>
<comment type="caution">
    <text evidence="10">The sequence shown here is derived from an EMBL/GenBank/DDBJ whole genome shotgun (WGS) entry which is preliminary data.</text>
</comment>